<sequence length="355" mass="40535">MGSVDDSTSSSYAIPHLPTYNLYSDYCDLLQFIFNPFVIMEKTQEYMDGLQSQFSSVSLYIMNWADKTHQCEYDMPWVIPLSSNLSTFIARCTSMAFWKTFLCASSLALQTLKISHKRTSPSESVYSMLREKSAGCLDHIEKSLNQCVSKISGLPSILERILSREKEWVLWKQRGCISDGCYPVTNDFLTNPSEPSQAPYKEEGNDMMNFVNLLSELESLSPIGDDGLPQLGANFALSVDNICLNRQSTAWYLTNRATDRPAASASMKMEQKLEDCIEKMRMDADPENGIEEEDRIKHDSMFRFRFNRLFSSRYVHKYMDLSNEDIASGSLECLVDSLHTPEKRVVKKPTFQETN</sequence>
<gene>
    <name evidence="1" type="primary">BBOV_IV010930</name>
</gene>
<accession>S6BIP5</accession>
<dbReference type="EMBL" id="AK442345">
    <property type="protein sequence ID" value="BAN66139.1"/>
    <property type="molecule type" value="mRNA"/>
</dbReference>
<evidence type="ECO:0000313" key="1">
    <source>
        <dbReference type="EMBL" id="BAN66139.1"/>
    </source>
</evidence>
<proteinExistence type="evidence at transcript level"/>
<protein>
    <submittedName>
        <fullName evidence="1">Uncharacterized protein</fullName>
    </submittedName>
</protein>
<dbReference type="AlphaFoldDB" id="S6BIP5"/>
<name>S6BIP5_BABBO</name>
<reference evidence="1" key="1">
    <citation type="journal article" date="2014" name="BMC Genomics">
        <title>The Babesia bovis gene and promoter model: an update from full-length EST analysis.</title>
        <authorList>
            <person name="Yamagishi J."/>
            <person name="Wakaguri H."/>
            <person name="Yokoyama N."/>
            <person name="Yamashita R."/>
            <person name="Suzuki Y."/>
            <person name="Xuan X."/>
            <person name="Igarashi I."/>
        </authorList>
    </citation>
    <scope>NUCLEOTIDE SEQUENCE</scope>
    <source>
        <strain evidence="1">Texas</strain>
    </source>
</reference>
<organism evidence="1">
    <name type="scientific">Babesia bovis</name>
    <dbReference type="NCBI Taxonomy" id="5865"/>
    <lineage>
        <taxon>Eukaryota</taxon>
        <taxon>Sar</taxon>
        <taxon>Alveolata</taxon>
        <taxon>Apicomplexa</taxon>
        <taxon>Aconoidasida</taxon>
        <taxon>Piroplasmida</taxon>
        <taxon>Babesiidae</taxon>
        <taxon>Babesia</taxon>
    </lineage>
</organism>
<dbReference type="VEuPathDB" id="PiroplasmaDB:BBOV_IV010930"/>